<proteinExistence type="predicted"/>
<feature type="region of interest" description="Disordered" evidence="1">
    <location>
        <begin position="138"/>
        <end position="160"/>
    </location>
</feature>
<dbReference type="GO" id="GO:0004672">
    <property type="term" value="F:protein kinase activity"/>
    <property type="evidence" value="ECO:0007669"/>
    <property type="project" value="InterPro"/>
</dbReference>
<keyword evidence="4" id="KW-1185">Reference proteome</keyword>
<dbReference type="InterPro" id="IPR000719">
    <property type="entry name" value="Prot_kinase_dom"/>
</dbReference>
<evidence type="ECO:0000313" key="4">
    <source>
        <dbReference type="Proteomes" id="UP001278766"/>
    </source>
</evidence>
<feature type="domain" description="Protein kinase" evidence="2">
    <location>
        <begin position="22"/>
        <end position="198"/>
    </location>
</feature>
<dbReference type="RefSeq" id="XP_062662773.1">
    <property type="nucleotide sequence ID" value="XM_062802170.1"/>
</dbReference>
<dbReference type="InterPro" id="IPR011009">
    <property type="entry name" value="Kinase-like_dom_sf"/>
</dbReference>
<sequence>MSNTMTSNEGMRLIADDDSRFYRKGKSLGKGNYGEVFEVTNSNHQVQKVTTLSQDWSRNRELQVWRNACKGTKHVARVYDASFNRVAGEVRIYTELLEGGDVKHLMLSIERHTPRQMVHPAIVYLITSRAAGPGALRDLTARDPPPGYQARQPPKAPKTVAYLSNGIRPESRMRFLPCMHSSSDAAADSVTADLETDR</sequence>
<evidence type="ECO:0000313" key="3">
    <source>
        <dbReference type="EMBL" id="KAK3299259.1"/>
    </source>
</evidence>
<gene>
    <name evidence="3" type="ORF">B0H64DRAFT_371634</name>
</gene>
<name>A0AAE0HMG5_9PEZI</name>
<dbReference type="SUPFAM" id="SSF56112">
    <property type="entry name" value="Protein kinase-like (PK-like)"/>
    <property type="match status" value="1"/>
</dbReference>
<evidence type="ECO:0000259" key="2">
    <source>
        <dbReference type="PROSITE" id="PS50011"/>
    </source>
</evidence>
<dbReference type="Gene3D" id="1.10.510.10">
    <property type="entry name" value="Transferase(Phosphotransferase) domain 1"/>
    <property type="match status" value="1"/>
</dbReference>
<reference evidence="3" key="1">
    <citation type="journal article" date="2023" name="Mol. Phylogenet. Evol.">
        <title>Genome-scale phylogeny and comparative genomics of the fungal order Sordariales.</title>
        <authorList>
            <person name="Hensen N."/>
            <person name="Bonometti L."/>
            <person name="Westerberg I."/>
            <person name="Brannstrom I.O."/>
            <person name="Guillou S."/>
            <person name="Cros-Aarteil S."/>
            <person name="Calhoun S."/>
            <person name="Haridas S."/>
            <person name="Kuo A."/>
            <person name="Mondo S."/>
            <person name="Pangilinan J."/>
            <person name="Riley R."/>
            <person name="LaButti K."/>
            <person name="Andreopoulos B."/>
            <person name="Lipzen A."/>
            <person name="Chen C."/>
            <person name="Yan M."/>
            <person name="Daum C."/>
            <person name="Ng V."/>
            <person name="Clum A."/>
            <person name="Steindorff A."/>
            <person name="Ohm R.A."/>
            <person name="Martin F."/>
            <person name="Silar P."/>
            <person name="Natvig D.O."/>
            <person name="Lalanne C."/>
            <person name="Gautier V."/>
            <person name="Ament-Velasquez S.L."/>
            <person name="Kruys A."/>
            <person name="Hutchinson M.I."/>
            <person name="Powell A.J."/>
            <person name="Barry K."/>
            <person name="Miller A.N."/>
            <person name="Grigoriev I.V."/>
            <person name="Debuchy R."/>
            <person name="Gladieux P."/>
            <person name="Hiltunen Thoren M."/>
            <person name="Johannesson H."/>
        </authorList>
    </citation>
    <scope>NUCLEOTIDE SEQUENCE</scope>
    <source>
        <strain evidence="3">CBS 168.71</strain>
    </source>
</reference>
<dbReference type="AlphaFoldDB" id="A0AAE0HMG5"/>
<dbReference type="PROSITE" id="PS50011">
    <property type="entry name" value="PROTEIN_KINASE_DOM"/>
    <property type="match status" value="1"/>
</dbReference>
<organism evidence="3 4">
    <name type="scientific">Chaetomium fimeti</name>
    <dbReference type="NCBI Taxonomy" id="1854472"/>
    <lineage>
        <taxon>Eukaryota</taxon>
        <taxon>Fungi</taxon>
        <taxon>Dikarya</taxon>
        <taxon>Ascomycota</taxon>
        <taxon>Pezizomycotina</taxon>
        <taxon>Sordariomycetes</taxon>
        <taxon>Sordariomycetidae</taxon>
        <taxon>Sordariales</taxon>
        <taxon>Chaetomiaceae</taxon>
        <taxon>Chaetomium</taxon>
    </lineage>
</organism>
<accession>A0AAE0HMG5</accession>
<comment type="caution">
    <text evidence="3">The sequence shown here is derived from an EMBL/GenBank/DDBJ whole genome shotgun (WGS) entry which is preliminary data.</text>
</comment>
<reference evidence="3" key="2">
    <citation type="submission" date="2023-06" db="EMBL/GenBank/DDBJ databases">
        <authorList>
            <consortium name="Lawrence Berkeley National Laboratory"/>
            <person name="Haridas S."/>
            <person name="Hensen N."/>
            <person name="Bonometti L."/>
            <person name="Westerberg I."/>
            <person name="Brannstrom I.O."/>
            <person name="Guillou S."/>
            <person name="Cros-Aarteil S."/>
            <person name="Calhoun S."/>
            <person name="Kuo A."/>
            <person name="Mondo S."/>
            <person name="Pangilinan J."/>
            <person name="Riley R."/>
            <person name="Labutti K."/>
            <person name="Andreopoulos B."/>
            <person name="Lipzen A."/>
            <person name="Chen C."/>
            <person name="Yanf M."/>
            <person name="Daum C."/>
            <person name="Ng V."/>
            <person name="Clum A."/>
            <person name="Steindorff A."/>
            <person name="Ohm R."/>
            <person name="Martin F."/>
            <person name="Silar P."/>
            <person name="Natvig D."/>
            <person name="Lalanne C."/>
            <person name="Gautier V."/>
            <person name="Ament-Velasquez S.L."/>
            <person name="Kruys A."/>
            <person name="Hutchinson M.I."/>
            <person name="Powell A.J."/>
            <person name="Barry K."/>
            <person name="Miller A.N."/>
            <person name="Grigoriev I.V."/>
            <person name="Debuchy R."/>
            <person name="Gladieux P."/>
            <person name="Thoren M.H."/>
            <person name="Johannesson H."/>
        </authorList>
    </citation>
    <scope>NUCLEOTIDE SEQUENCE</scope>
    <source>
        <strain evidence="3">CBS 168.71</strain>
    </source>
</reference>
<evidence type="ECO:0000256" key="1">
    <source>
        <dbReference type="SAM" id="MobiDB-lite"/>
    </source>
</evidence>
<protein>
    <recommendedName>
        <fullName evidence="2">Protein kinase domain-containing protein</fullName>
    </recommendedName>
</protein>
<dbReference type="Proteomes" id="UP001278766">
    <property type="component" value="Unassembled WGS sequence"/>
</dbReference>
<dbReference type="EMBL" id="JAUEPN010000002">
    <property type="protein sequence ID" value="KAK3299259.1"/>
    <property type="molecule type" value="Genomic_DNA"/>
</dbReference>
<dbReference type="GO" id="GO:0005524">
    <property type="term" value="F:ATP binding"/>
    <property type="evidence" value="ECO:0007669"/>
    <property type="project" value="InterPro"/>
</dbReference>
<dbReference type="GeneID" id="87839118"/>